<gene>
    <name evidence="3" type="ORF">HID58_057557</name>
</gene>
<comment type="caution">
    <text evidence="3">The sequence shown here is derived from an EMBL/GenBank/DDBJ whole genome shotgun (WGS) entry which is preliminary data.</text>
</comment>
<evidence type="ECO:0000313" key="3">
    <source>
        <dbReference type="EMBL" id="KAH0895128.1"/>
    </source>
</evidence>
<proteinExistence type="predicted"/>
<accession>A0ABQ8ARP7</accession>
<feature type="domain" description="SBP-type" evidence="2">
    <location>
        <begin position="82"/>
        <end position="160"/>
    </location>
</feature>
<dbReference type="EMBL" id="JAGKQM010000013">
    <property type="protein sequence ID" value="KAH0895128.1"/>
    <property type="molecule type" value="Genomic_DNA"/>
</dbReference>
<sequence>MVSRGVFFSVLAVISGGGDLAGAIESLRLRNHLSRDFCGEEVLEWLASGEFWRYGQGFGGELHAAAALFVSRIFNVWAFGPYFECVWAGGLVVLDKVRNYISLGWLGDGSTVVYGLKLKLWFLGGWLPFSPRFHVLPDFDEGKRSCWRKLERHNNIRKRKPVDKGGVASKQQQVNRYKSYYHVSFDDGKNVHMIGQALKIGPTGRPA</sequence>
<dbReference type="InterPro" id="IPR036893">
    <property type="entry name" value="SBP_sf"/>
</dbReference>
<evidence type="ECO:0000313" key="4">
    <source>
        <dbReference type="Proteomes" id="UP000824890"/>
    </source>
</evidence>
<keyword evidence="4" id="KW-1185">Reference proteome</keyword>
<keyword evidence="1" id="KW-0479">Metal-binding</keyword>
<reference evidence="3 4" key="1">
    <citation type="submission" date="2021-05" db="EMBL/GenBank/DDBJ databases">
        <title>Genome Assembly of Synthetic Allotetraploid Brassica napus Reveals Homoeologous Exchanges between Subgenomes.</title>
        <authorList>
            <person name="Davis J.T."/>
        </authorList>
    </citation>
    <scope>NUCLEOTIDE SEQUENCE [LARGE SCALE GENOMIC DNA]</scope>
    <source>
        <strain evidence="4">cv. Da-Ae</strain>
        <tissue evidence="3">Seedling</tissue>
    </source>
</reference>
<organism evidence="3 4">
    <name type="scientific">Brassica napus</name>
    <name type="common">Rape</name>
    <dbReference type="NCBI Taxonomy" id="3708"/>
    <lineage>
        <taxon>Eukaryota</taxon>
        <taxon>Viridiplantae</taxon>
        <taxon>Streptophyta</taxon>
        <taxon>Embryophyta</taxon>
        <taxon>Tracheophyta</taxon>
        <taxon>Spermatophyta</taxon>
        <taxon>Magnoliopsida</taxon>
        <taxon>eudicotyledons</taxon>
        <taxon>Gunneridae</taxon>
        <taxon>Pentapetalae</taxon>
        <taxon>rosids</taxon>
        <taxon>malvids</taxon>
        <taxon>Brassicales</taxon>
        <taxon>Brassicaceae</taxon>
        <taxon>Brassiceae</taxon>
        <taxon>Brassica</taxon>
    </lineage>
</organism>
<name>A0ABQ8ARP7_BRANA</name>
<dbReference type="SUPFAM" id="SSF103612">
    <property type="entry name" value="SBT domain"/>
    <property type="match status" value="1"/>
</dbReference>
<protein>
    <recommendedName>
        <fullName evidence="2">SBP-type domain-containing protein</fullName>
    </recommendedName>
</protein>
<dbReference type="InterPro" id="IPR004333">
    <property type="entry name" value="SBP_dom"/>
</dbReference>
<dbReference type="PROSITE" id="PS51141">
    <property type="entry name" value="ZF_SBP"/>
    <property type="match status" value="1"/>
</dbReference>
<dbReference type="Proteomes" id="UP000824890">
    <property type="component" value="Unassembled WGS sequence"/>
</dbReference>
<evidence type="ECO:0000256" key="1">
    <source>
        <dbReference type="PROSITE-ProRule" id="PRU00470"/>
    </source>
</evidence>
<keyword evidence="1" id="KW-0862">Zinc</keyword>
<evidence type="ECO:0000259" key="2">
    <source>
        <dbReference type="PROSITE" id="PS51141"/>
    </source>
</evidence>
<keyword evidence="1" id="KW-0863">Zinc-finger</keyword>